<dbReference type="Gene3D" id="6.10.180.10">
    <property type="entry name" value="Antitoxin ParD"/>
    <property type="match status" value="1"/>
</dbReference>
<name>A0A4Q8D070_9GAMM</name>
<evidence type="ECO:0000313" key="2">
    <source>
        <dbReference type="EMBL" id="RZU98711.1"/>
    </source>
</evidence>
<organism evidence="2 3">
    <name type="scientific">Spiribacter vilamensis</name>
    <dbReference type="NCBI Taxonomy" id="531306"/>
    <lineage>
        <taxon>Bacteria</taxon>
        <taxon>Pseudomonadati</taxon>
        <taxon>Pseudomonadota</taxon>
        <taxon>Gammaproteobacteria</taxon>
        <taxon>Chromatiales</taxon>
        <taxon>Ectothiorhodospiraceae</taxon>
        <taxon>Spiribacter</taxon>
    </lineage>
</organism>
<keyword evidence="3" id="KW-1185">Reference proteome</keyword>
<dbReference type="Pfam" id="PF01402">
    <property type="entry name" value="RHH_1"/>
    <property type="match status" value="1"/>
</dbReference>
<dbReference type="InterPro" id="IPR002145">
    <property type="entry name" value="CopG"/>
</dbReference>
<gene>
    <name evidence="2" type="ORF">EV698_0971</name>
</gene>
<evidence type="ECO:0000259" key="1">
    <source>
        <dbReference type="Pfam" id="PF01402"/>
    </source>
</evidence>
<reference evidence="2 3" key="1">
    <citation type="submission" date="2019-02" db="EMBL/GenBank/DDBJ databases">
        <title>Genomic Encyclopedia of Type Strains, Phase IV (KMG-IV): sequencing the most valuable type-strain genomes for metagenomic binning, comparative biology and taxonomic classification.</title>
        <authorList>
            <person name="Goeker M."/>
        </authorList>
    </citation>
    <scope>NUCLEOTIDE SEQUENCE [LARGE SCALE GENOMIC DNA]</scope>
    <source>
        <strain evidence="2 3">DSM 21056</strain>
    </source>
</reference>
<dbReference type="InterPro" id="IPR038296">
    <property type="entry name" value="ParD_sf"/>
</dbReference>
<dbReference type="RefSeq" id="WP_130503001.1">
    <property type="nucleotide sequence ID" value="NZ_SHLI01000001.1"/>
</dbReference>
<dbReference type="AlphaFoldDB" id="A0A4Q8D070"/>
<dbReference type="SUPFAM" id="SSF47598">
    <property type="entry name" value="Ribbon-helix-helix"/>
    <property type="match status" value="1"/>
</dbReference>
<proteinExistence type="predicted"/>
<dbReference type="EMBL" id="SHLI01000001">
    <property type="protein sequence ID" value="RZU98711.1"/>
    <property type="molecule type" value="Genomic_DNA"/>
</dbReference>
<sequence length="87" mass="9646">MSRLTITLDDDLHRALKEAAARQGRSIGNLIEESLQLRGIKPTEDAQALVERARHQAQMDEEAALTLATAEVRDEREEQPAASNPAR</sequence>
<dbReference type="Proteomes" id="UP000292298">
    <property type="component" value="Unassembled WGS sequence"/>
</dbReference>
<comment type="caution">
    <text evidence="2">The sequence shown here is derived from an EMBL/GenBank/DDBJ whole genome shotgun (WGS) entry which is preliminary data.</text>
</comment>
<feature type="domain" description="Ribbon-helix-helix protein CopG" evidence="1">
    <location>
        <begin position="3"/>
        <end position="36"/>
    </location>
</feature>
<accession>A0A4Q8D070</accession>
<dbReference type="InterPro" id="IPR010985">
    <property type="entry name" value="Ribbon_hlx_hlx"/>
</dbReference>
<dbReference type="OrthoDB" id="8549996at2"/>
<dbReference type="GO" id="GO:0006355">
    <property type="term" value="P:regulation of DNA-templated transcription"/>
    <property type="evidence" value="ECO:0007669"/>
    <property type="project" value="InterPro"/>
</dbReference>
<protein>
    <submittedName>
        <fullName evidence="2">Ribbon-helix-helix CopG family protein</fullName>
    </submittedName>
</protein>
<evidence type="ECO:0000313" key="3">
    <source>
        <dbReference type="Proteomes" id="UP000292298"/>
    </source>
</evidence>